<dbReference type="Gene3D" id="3.40.50.1400">
    <property type="match status" value="2"/>
</dbReference>
<gene>
    <name evidence="7" type="primary">hemH</name>
    <name evidence="9" type="ORF">THTE_1243</name>
</gene>
<evidence type="ECO:0000313" key="10">
    <source>
        <dbReference type="Proteomes" id="UP000215086"/>
    </source>
</evidence>
<dbReference type="HAMAP" id="MF_00323">
    <property type="entry name" value="Ferrochelatase"/>
    <property type="match status" value="1"/>
</dbReference>
<dbReference type="NCBIfam" id="TIGR00109">
    <property type="entry name" value="hemH"/>
    <property type="match status" value="1"/>
</dbReference>
<keyword evidence="5 7" id="KW-0627">Porphyrin biosynthesis</keyword>
<comment type="catalytic activity">
    <reaction evidence="6">
        <text>Fe-coproporphyrin III + 2 H(+) = coproporphyrin III + Fe(2+)</text>
        <dbReference type="Rhea" id="RHEA:49572"/>
        <dbReference type="ChEBI" id="CHEBI:15378"/>
        <dbReference type="ChEBI" id="CHEBI:29033"/>
        <dbReference type="ChEBI" id="CHEBI:68438"/>
        <dbReference type="ChEBI" id="CHEBI:131725"/>
        <dbReference type="EC" id="4.99.1.9"/>
    </reaction>
    <physiologicalReaction direction="right-to-left" evidence="6">
        <dbReference type="Rhea" id="RHEA:49574"/>
    </physiologicalReaction>
</comment>
<keyword evidence="7" id="KW-0963">Cytoplasm</keyword>
<evidence type="ECO:0000256" key="3">
    <source>
        <dbReference type="ARBA" id="ARBA00023133"/>
    </source>
</evidence>
<keyword evidence="7" id="KW-0479">Metal-binding</keyword>
<dbReference type="CDD" id="cd03411">
    <property type="entry name" value="Ferrochelatase_N"/>
    <property type="match status" value="1"/>
</dbReference>
<dbReference type="Pfam" id="PF00762">
    <property type="entry name" value="Ferrochelatase"/>
    <property type="match status" value="1"/>
</dbReference>
<dbReference type="InterPro" id="IPR033659">
    <property type="entry name" value="Ferrochelatase_N"/>
</dbReference>
<dbReference type="AlphaFoldDB" id="A0A286RD03"/>
<comment type="catalytic activity">
    <reaction evidence="7">
        <text>heme b + 2 H(+) = protoporphyrin IX + Fe(2+)</text>
        <dbReference type="Rhea" id="RHEA:22584"/>
        <dbReference type="ChEBI" id="CHEBI:15378"/>
        <dbReference type="ChEBI" id="CHEBI:29033"/>
        <dbReference type="ChEBI" id="CHEBI:57306"/>
        <dbReference type="ChEBI" id="CHEBI:60344"/>
        <dbReference type="EC" id="4.98.1.1"/>
    </reaction>
</comment>
<dbReference type="KEGG" id="ttf:THTE_1243"/>
<dbReference type="GO" id="GO:0046872">
    <property type="term" value="F:metal ion binding"/>
    <property type="evidence" value="ECO:0007669"/>
    <property type="project" value="UniProtKB-KW"/>
</dbReference>
<dbReference type="CDD" id="cd00419">
    <property type="entry name" value="Ferrochelatase_C"/>
    <property type="match status" value="1"/>
</dbReference>
<dbReference type="UniPathway" id="UPA00252">
    <property type="reaction ID" value="UER00325"/>
</dbReference>
<keyword evidence="3 7" id="KW-0350">Heme biosynthesis</keyword>
<evidence type="ECO:0000313" key="9">
    <source>
        <dbReference type="EMBL" id="ASV73845.1"/>
    </source>
</evidence>
<evidence type="ECO:0000256" key="7">
    <source>
        <dbReference type="HAMAP-Rule" id="MF_00323"/>
    </source>
</evidence>
<evidence type="ECO:0000256" key="1">
    <source>
        <dbReference type="ARBA" id="ARBA00007718"/>
    </source>
</evidence>
<comment type="pathway">
    <text evidence="7">Porphyrin-containing compound metabolism; protoheme biosynthesis; protoheme from protoporphyrin-IX: step 1/1.</text>
</comment>
<protein>
    <recommendedName>
        <fullName evidence="7">Ferrochelatase</fullName>
        <ecNumber evidence="7">4.98.1.1</ecNumber>
    </recommendedName>
    <alternativeName>
        <fullName evidence="7">Heme synthase</fullName>
    </alternativeName>
    <alternativeName>
        <fullName evidence="7">Protoheme ferro-lyase</fullName>
    </alternativeName>
</protein>
<dbReference type="RefSeq" id="WP_095414329.1">
    <property type="nucleotide sequence ID" value="NZ_CP018477.1"/>
</dbReference>
<evidence type="ECO:0000256" key="5">
    <source>
        <dbReference type="ARBA" id="ARBA00023244"/>
    </source>
</evidence>
<dbReference type="NCBIfam" id="NF000689">
    <property type="entry name" value="PRK00035.2-1"/>
    <property type="match status" value="1"/>
</dbReference>
<dbReference type="OrthoDB" id="9776380at2"/>
<dbReference type="GO" id="GO:0004325">
    <property type="term" value="F:ferrochelatase activity"/>
    <property type="evidence" value="ECO:0007669"/>
    <property type="project" value="UniProtKB-UniRule"/>
</dbReference>
<reference evidence="9 10" key="1">
    <citation type="journal article" name="Front. Microbiol.">
        <title>Sugar Metabolism of the First Thermophilic Planctomycete Thermogutta terrifontis: Comparative Genomic and Transcriptomic Approaches.</title>
        <authorList>
            <person name="Elcheninov A.G."/>
            <person name="Menzel P."/>
            <person name="Gudbergsdottir S.R."/>
            <person name="Slesarev A.I."/>
            <person name="Kadnikov V.V."/>
            <person name="Krogh A."/>
            <person name="Bonch-Osmolovskaya E.A."/>
            <person name="Peng X."/>
            <person name="Kublanov I.V."/>
        </authorList>
    </citation>
    <scope>NUCLEOTIDE SEQUENCE [LARGE SCALE GENOMIC DNA]</scope>
    <source>
        <strain evidence="9 10">R1</strain>
    </source>
</reference>
<evidence type="ECO:0000256" key="2">
    <source>
        <dbReference type="ARBA" id="ARBA00023004"/>
    </source>
</evidence>
<comment type="subcellular location">
    <subcellularLocation>
        <location evidence="7">Cytoplasm</location>
    </subcellularLocation>
</comment>
<evidence type="ECO:0000256" key="6">
    <source>
        <dbReference type="ARBA" id="ARBA00024536"/>
    </source>
</evidence>
<feature type="binding site" evidence="7">
    <location>
        <position position="264"/>
    </location>
    <ligand>
        <name>Fe(2+)</name>
        <dbReference type="ChEBI" id="CHEBI:29033"/>
    </ligand>
</feature>
<dbReference type="InterPro" id="IPR001015">
    <property type="entry name" value="Ferrochelatase"/>
</dbReference>
<dbReference type="EC" id="4.98.1.1" evidence="7"/>
<organism evidence="9 10">
    <name type="scientific">Thermogutta terrifontis</name>
    <dbReference type="NCBI Taxonomy" id="1331910"/>
    <lineage>
        <taxon>Bacteria</taxon>
        <taxon>Pseudomonadati</taxon>
        <taxon>Planctomycetota</taxon>
        <taxon>Planctomycetia</taxon>
        <taxon>Pirellulales</taxon>
        <taxon>Thermoguttaceae</taxon>
        <taxon>Thermogutta</taxon>
    </lineage>
</organism>
<dbReference type="InterPro" id="IPR033644">
    <property type="entry name" value="Ferrochelatase_C"/>
</dbReference>
<name>A0A286RD03_9BACT</name>
<keyword evidence="10" id="KW-1185">Reference proteome</keyword>
<comment type="similarity">
    <text evidence="1 7 8">Belongs to the ferrochelatase family.</text>
</comment>
<evidence type="ECO:0000256" key="8">
    <source>
        <dbReference type="RuleBase" id="RU004185"/>
    </source>
</evidence>
<feature type="binding site" evidence="7">
    <location>
        <position position="183"/>
    </location>
    <ligand>
        <name>Fe(2+)</name>
        <dbReference type="ChEBI" id="CHEBI:29033"/>
    </ligand>
</feature>
<accession>A0A286RD03</accession>
<sequence>MLSSYDAILLVSFGGPERAEDVMPFLRNVAQGRNIPEARLQEVAEHYYHFGGRSPINDHCRALKKALEDELSRRGYRLPVYWGNRNWHPFLKDVIDEMVRNGVRRALAVVTSVFGSYSSCRRYLEDLTKAREACGAATLEIDRLRLPFNHPGFVAAMTDRVQEAREAAKNAGFASVRLVFTAHSIPMAMAAGAPYVTQFEEASRLVAEAAGFTTWQLAYQSRSGPPHVPWLEPDILDVLRSMAKTERDGAVLVAPIGFLSDHVEVLYDLDVEAAALARELGIGFFRAGTVGTHPAFVAGLCEMIEERLNGRPERRAIGRLPACADVCPVDCCPPS</sequence>
<evidence type="ECO:0000256" key="4">
    <source>
        <dbReference type="ARBA" id="ARBA00023239"/>
    </source>
</evidence>
<dbReference type="PANTHER" id="PTHR11108:SF1">
    <property type="entry name" value="FERROCHELATASE, MITOCHONDRIAL"/>
    <property type="match status" value="1"/>
</dbReference>
<keyword evidence="4 7" id="KW-0456">Lyase</keyword>
<dbReference type="SUPFAM" id="SSF53800">
    <property type="entry name" value="Chelatase"/>
    <property type="match status" value="1"/>
</dbReference>
<dbReference type="PANTHER" id="PTHR11108">
    <property type="entry name" value="FERROCHELATASE"/>
    <property type="match status" value="1"/>
</dbReference>
<comment type="function">
    <text evidence="7">Catalyzes the ferrous insertion into protoporphyrin IX.</text>
</comment>
<dbReference type="GO" id="GO:0006783">
    <property type="term" value="P:heme biosynthetic process"/>
    <property type="evidence" value="ECO:0007669"/>
    <property type="project" value="UniProtKB-UniRule"/>
</dbReference>
<dbReference type="GO" id="GO:0005737">
    <property type="term" value="C:cytoplasm"/>
    <property type="evidence" value="ECO:0007669"/>
    <property type="project" value="UniProtKB-SubCell"/>
</dbReference>
<keyword evidence="2 7" id="KW-0408">Iron</keyword>
<proteinExistence type="inferred from homology"/>
<dbReference type="EMBL" id="CP018477">
    <property type="protein sequence ID" value="ASV73845.1"/>
    <property type="molecule type" value="Genomic_DNA"/>
</dbReference>
<dbReference type="Proteomes" id="UP000215086">
    <property type="component" value="Chromosome"/>
</dbReference>